<feature type="compositionally biased region" description="Polar residues" evidence="1">
    <location>
        <begin position="337"/>
        <end position="349"/>
    </location>
</feature>
<dbReference type="EMBL" id="BLLK01000047">
    <property type="protein sequence ID" value="GFH54041.1"/>
    <property type="molecule type" value="Genomic_DNA"/>
</dbReference>
<feature type="region of interest" description="Disordered" evidence="1">
    <location>
        <begin position="288"/>
        <end position="373"/>
    </location>
</feature>
<evidence type="ECO:0000313" key="3">
    <source>
        <dbReference type="Proteomes" id="UP001054902"/>
    </source>
</evidence>
<feature type="compositionally biased region" description="Basic and acidic residues" evidence="1">
    <location>
        <begin position="362"/>
        <end position="371"/>
    </location>
</feature>
<feature type="compositionally biased region" description="Basic residues" evidence="1">
    <location>
        <begin position="189"/>
        <end position="213"/>
    </location>
</feature>
<feature type="compositionally biased region" description="Basic residues" evidence="1">
    <location>
        <begin position="91"/>
        <end position="106"/>
    </location>
</feature>
<feature type="region of interest" description="Disordered" evidence="1">
    <location>
        <begin position="452"/>
        <end position="494"/>
    </location>
</feature>
<name>A0AAD3CXL9_9STRA</name>
<feature type="region of interest" description="Disordered" evidence="1">
    <location>
        <begin position="1"/>
        <end position="24"/>
    </location>
</feature>
<feature type="compositionally biased region" description="Low complexity" evidence="1">
    <location>
        <begin position="119"/>
        <end position="144"/>
    </location>
</feature>
<dbReference type="AlphaFoldDB" id="A0AAD3CXL9"/>
<evidence type="ECO:0000256" key="1">
    <source>
        <dbReference type="SAM" id="MobiDB-lite"/>
    </source>
</evidence>
<proteinExistence type="predicted"/>
<comment type="caution">
    <text evidence="2">The sequence shown here is derived from an EMBL/GenBank/DDBJ whole genome shotgun (WGS) entry which is preliminary data.</text>
</comment>
<dbReference type="Proteomes" id="UP001054902">
    <property type="component" value="Unassembled WGS sequence"/>
</dbReference>
<feature type="compositionally biased region" description="Polar residues" evidence="1">
    <location>
        <begin position="1"/>
        <end position="15"/>
    </location>
</feature>
<keyword evidence="3" id="KW-1185">Reference proteome</keyword>
<protein>
    <submittedName>
        <fullName evidence="2">Uncharacterized protein</fullName>
    </submittedName>
</protein>
<reference evidence="2 3" key="1">
    <citation type="journal article" date="2021" name="Sci. Rep.">
        <title>The genome of the diatom Chaetoceros tenuissimus carries an ancient integrated fragment of an extant virus.</title>
        <authorList>
            <person name="Hongo Y."/>
            <person name="Kimura K."/>
            <person name="Takaki Y."/>
            <person name="Yoshida Y."/>
            <person name="Baba S."/>
            <person name="Kobayashi G."/>
            <person name="Nagasaki K."/>
            <person name="Hano T."/>
            <person name="Tomaru Y."/>
        </authorList>
    </citation>
    <scope>NUCLEOTIDE SEQUENCE [LARGE SCALE GENOMIC DNA]</scope>
    <source>
        <strain evidence="2 3">NIES-3715</strain>
    </source>
</reference>
<accession>A0AAD3CXL9</accession>
<feature type="compositionally biased region" description="Polar residues" evidence="1">
    <location>
        <begin position="479"/>
        <end position="494"/>
    </location>
</feature>
<organism evidence="2 3">
    <name type="scientific">Chaetoceros tenuissimus</name>
    <dbReference type="NCBI Taxonomy" id="426638"/>
    <lineage>
        <taxon>Eukaryota</taxon>
        <taxon>Sar</taxon>
        <taxon>Stramenopiles</taxon>
        <taxon>Ochrophyta</taxon>
        <taxon>Bacillariophyta</taxon>
        <taxon>Coscinodiscophyceae</taxon>
        <taxon>Chaetocerotophycidae</taxon>
        <taxon>Chaetocerotales</taxon>
        <taxon>Chaetocerotaceae</taxon>
        <taxon>Chaetoceros</taxon>
    </lineage>
</organism>
<feature type="region of interest" description="Disordered" evidence="1">
    <location>
        <begin position="55"/>
        <end position="144"/>
    </location>
</feature>
<evidence type="ECO:0000313" key="2">
    <source>
        <dbReference type="EMBL" id="GFH54041.1"/>
    </source>
</evidence>
<sequence length="1108" mass="124531">MNDLQTEANNVGNDTSSFAASSSSSNNIANLLVSPEETPIKSVLRRSTRRRTLAPIYNSQLNADDDESMASSSSKRKHKEVILNSEATAPRSKKNKGNKKNPRRRSLAVQNGQLLVGQNKMMDSSQSSISSSSNCTMSSLSNVSRSDSISVFSKDEEVESINDESQHSSSTLSRICNGISAMMDEKISPKKKKSVKGRKGTPAPKRRSARIRKSMLPPARQVTDEDAKEYVGDDNTSGLSCKFRLSTYSPLDKVHVEKMSDCKDTKNHTEDDDKSGLYCKFRLSTYSPLGKDQDDDGSDQEDTKEKDGTGNNDESDLLNKFQPSTHSPLEKNDHDFGSNQDGIHETSLNFKMDVTKGSPTEKLQDEKKCEPEEQLNTAMEKSNQIHLGTDSPDVDLAMNKTACVIPENDSSNKNITRKARRRRRSSLGLHIGGMVNLSDIEAAQKVAAARRRRRKSVVQPLPEETFDDTNISKDKQTEETNTSDSITTTRVTNEPTEEVGDILQNFQTALYESDFDSSIKPSFAEVVKENMPTETDHNVDLPKEDKSFCNSCVQETKMEKDTNKYIEDYKSGQETPISEGLNSTDQIYDENIDRNYTGISMEISDLMVESRTNKNESVHLPVLSTVSSAPPKLLSSLEISSRDIKKMMRKLCEGIPIDNSPSMTPRLFASVLFRLQKLDYTFDQISRAFPLLKTFISAELASLKDLNISNETSRKKLHFCSFDYSSTITPIDTMSESIEIIESCIFKLRDIIDEEIILSKANSETMNVICSFINCLEDLCKEEDLKTFSECSKVMPFNWPKSRFKAAADVYASELRYTTSMLHPDDVVTHHSFVRKSLGDFIGRAIRFYLRKFFNPVPLALHSDGDDIPDYSKCRSRVHEIVEMKDDEDDGRDTATADGSISSVIGIALERMVKFFDLNCEMVTREGYKNEKEYCTTFFQRPASLGGLIERGCVIELSESDVSEILLDIEECNVALAGVRACRFIKNLLTWPGVSEAITEVGGWDKVQCLATLFRKHNLCEEMPAEDHFILLSDVDALIKKIQSDEVVLNLVEKNCEDHSRKIWKRFRCGTRNKDLLQLNPCIKSFQNGLKEAKQTFLPSLTNATIWE</sequence>
<feature type="compositionally biased region" description="Basic and acidic residues" evidence="1">
    <location>
        <begin position="222"/>
        <end position="231"/>
    </location>
</feature>
<gene>
    <name evidence="2" type="ORF">CTEN210_10517</name>
</gene>
<feature type="region of interest" description="Disordered" evidence="1">
    <location>
        <begin position="187"/>
        <end position="233"/>
    </location>
</feature>